<dbReference type="PANTHER" id="PTHR33048:SF158">
    <property type="entry name" value="MEMBRANE PROTEIN PTH11-LIKE, PUTATIVE-RELATED"/>
    <property type="match status" value="1"/>
</dbReference>
<proteinExistence type="inferred from homology"/>
<dbReference type="PANTHER" id="PTHR33048">
    <property type="entry name" value="PTH11-LIKE INTEGRAL MEMBRANE PROTEIN (AFU_ORTHOLOGUE AFUA_5G11245)"/>
    <property type="match status" value="1"/>
</dbReference>
<dbReference type="InterPro" id="IPR052337">
    <property type="entry name" value="SAT4-like"/>
</dbReference>
<protein>
    <recommendedName>
        <fullName evidence="7">Rhodopsin domain-containing protein</fullName>
    </recommendedName>
</protein>
<comment type="subcellular location">
    <subcellularLocation>
        <location evidence="1">Membrane</location>
        <topology evidence="1">Multi-pass membrane protein</topology>
    </subcellularLocation>
</comment>
<evidence type="ECO:0000256" key="2">
    <source>
        <dbReference type="ARBA" id="ARBA00022692"/>
    </source>
</evidence>
<evidence type="ECO:0000256" key="6">
    <source>
        <dbReference type="SAM" id="Phobius"/>
    </source>
</evidence>
<feature type="transmembrane region" description="Helical" evidence="6">
    <location>
        <begin position="63"/>
        <end position="87"/>
    </location>
</feature>
<feature type="transmembrane region" description="Helical" evidence="6">
    <location>
        <begin position="143"/>
        <end position="164"/>
    </location>
</feature>
<dbReference type="GO" id="GO:0016020">
    <property type="term" value="C:membrane"/>
    <property type="evidence" value="ECO:0007669"/>
    <property type="project" value="UniProtKB-SubCell"/>
</dbReference>
<evidence type="ECO:0000313" key="9">
    <source>
        <dbReference type="Proteomes" id="UP000188318"/>
    </source>
</evidence>
<name>A0A1R3RFS0_ASPC5</name>
<feature type="non-terminal residue" evidence="8">
    <location>
        <position position="209"/>
    </location>
</feature>
<dbReference type="OrthoDB" id="444631at2759"/>
<dbReference type="AlphaFoldDB" id="A0A1R3RFS0"/>
<dbReference type="EMBL" id="KV907504">
    <property type="protein sequence ID" value="OOF93329.1"/>
    <property type="molecule type" value="Genomic_DNA"/>
</dbReference>
<dbReference type="Pfam" id="PF20684">
    <property type="entry name" value="Fung_rhodopsin"/>
    <property type="match status" value="1"/>
</dbReference>
<evidence type="ECO:0000256" key="5">
    <source>
        <dbReference type="ARBA" id="ARBA00038359"/>
    </source>
</evidence>
<dbReference type="VEuPathDB" id="FungiDB:ASPCADRAFT_36488"/>
<evidence type="ECO:0000256" key="4">
    <source>
        <dbReference type="ARBA" id="ARBA00023136"/>
    </source>
</evidence>
<evidence type="ECO:0000256" key="3">
    <source>
        <dbReference type="ARBA" id="ARBA00022989"/>
    </source>
</evidence>
<gene>
    <name evidence="8" type="ORF">ASPCADRAFT_36488</name>
</gene>
<feature type="transmembrane region" description="Helical" evidence="6">
    <location>
        <begin position="36"/>
        <end position="51"/>
    </location>
</feature>
<dbReference type="OMA" id="WWLKIFS"/>
<reference evidence="9" key="1">
    <citation type="journal article" date="2017" name="Genome Biol.">
        <title>Comparative genomics reveals high biological diversity and specific adaptations in the industrially and medically important fungal genus Aspergillus.</title>
        <authorList>
            <person name="de Vries R.P."/>
            <person name="Riley R."/>
            <person name="Wiebenga A."/>
            <person name="Aguilar-Osorio G."/>
            <person name="Amillis S."/>
            <person name="Uchima C.A."/>
            <person name="Anderluh G."/>
            <person name="Asadollahi M."/>
            <person name="Askin M."/>
            <person name="Barry K."/>
            <person name="Battaglia E."/>
            <person name="Bayram O."/>
            <person name="Benocci T."/>
            <person name="Braus-Stromeyer S.A."/>
            <person name="Caldana C."/>
            <person name="Canovas D."/>
            <person name="Cerqueira G.C."/>
            <person name="Chen F."/>
            <person name="Chen W."/>
            <person name="Choi C."/>
            <person name="Clum A."/>
            <person name="Dos Santos R.A."/>
            <person name="Damasio A.R."/>
            <person name="Diallinas G."/>
            <person name="Emri T."/>
            <person name="Fekete E."/>
            <person name="Flipphi M."/>
            <person name="Freyberg S."/>
            <person name="Gallo A."/>
            <person name="Gournas C."/>
            <person name="Habgood R."/>
            <person name="Hainaut M."/>
            <person name="Harispe M.L."/>
            <person name="Henrissat B."/>
            <person name="Hilden K.S."/>
            <person name="Hope R."/>
            <person name="Hossain A."/>
            <person name="Karabika E."/>
            <person name="Karaffa L."/>
            <person name="Karanyi Z."/>
            <person name="Krasevec N."/>
            <person name="Kuo A."/>
            <person name="Kusch H."/>
            <person name="LaButti K."/>
            <person name="Lagendijk E.L."/>
            <person name="Lapidus A."/>
            <person name="Levasseur A."/>
            <person name="Lindquist E."/>
            <person name="Lipzen A."/>
            <person name="Logrieco A.F."/>
            <person name="MacCabe A."/>
            <person name="Maekelae M.R."/>
            <person name="Malavazi I."/>
            <person name="Melin P."/>
            <person name="Meyer V."/>
            <person name="Mielnichuk N."/>
            <person name="Miskei M."/>
            <person name="Molnar A.P."/>
            <person name="Mule G."/>
            <person name="Ngan C.Y."/>
            <person name="Orejas M."/>
            <person name="Orosz E."/>
            <person name="Ouedraogo J.P."/>
            <person name="Overkamp K.M."/>
            <person name="Park H.-S."/>
            <person name="Perrone G."/>
            <person name="Piumi F."/>
            <person name="Punt P.J."/>
            <person name="Ram A.F."/>
            <person name="Ramon A."/>
            <person name="Rauscher S."/>
            <person name="Record E."/>
            <person name="Riano-Pachon D.M."/>
            <person name="Robert V."/>
            <person name="Roehrig J."/>
            <person name="Ruller R."/>
            <person name="Salamov A."/>
            <person name="Salih N.S."/>
            <person name="Samson R.A."/>
            <person name="Sandor E."/>
            <person name="Sanguinetti M."/>
            <person name="Schuetze T."/>
            <person name="Sepcic K."/>
            <person name="Shelest E."/>
            <person name="Sherlock G."/>
            <person name="Sophianopoulou V."/>
            <person name="Squina F.M."/>
            <person name="Sun H."/>
            <person name="Susca A."/>
            <person name="Todd R.B."/>
            <person name="Tsang A."/>
            <person name="Unkles S.E."/>
            <person name="van de Wiele N."/>
            <person name="van Rossen-Uffink D."/>
            <person name="Oliveira J.V."/>
            <person name="Vesth T.C."/>
            <person name="Visser J."/>
            <person name="Yu J.-H."/>
            <person name="Zhou M."/>
            <person name="Andersen M.R."/>
            <person name="Archer D.B."/>
            <person name="Baker S.E."/>
            <person name="Benoit I."/>
            <person name="Brakhage A.A."/>
            <person name="Braus G.H."/>
            <person name="Fischer R."/>
            <person name="Frisvad J.C."/>
            <person name="Goldman G.H."/>
            <person name="Houbraken J."/>
            <person name="Oakley B."/>
            <person name="Pocsi I."/>
            <person name="Scazzocchio C."/>
            <person name="Seiboth B."/>
            <person name="vanKuyk P.A."/>
            <person name="Wortman J."/>
            <person name="Dyer P.S."/>
            <person name="Grigoriev I.V."/>
        </authorList>
    </citation>
    <scope>NUCLEOTIDE SEQUENCE [LARGE SCALE GENOMIC DNA]</scope>
    <source>
        <strain evidence="9">ITEM 5010</strain>
    </source>
</reference>
<feature type="non-terminal residue" evidence="8">
    <location>
        <position position="1"/>
    </location>
</feature>
<organism evidence="8 9">
    <name type="scientific">Aspergillus carbonarius (strain ITEM 5010)</name>
    <dbReference type="NCBI Taxonomy" id="602072"/>
    <lineage>
        <taxon>Eukaryota</taxon>
        <taxon>Fungi</taxon>
        <taxon>Dikarya</taxon>
        <taxon>Ascomycota</taxon>
        <taxon>Pezizomycotina</taxon>
        <taxon>Eurotiomycetes</taxon>
        <taxon>Eurotiomycetidae</taxon>
        <taxon>Eurotiales</taxon>
        <taxon>Aspergillaceae</taxon>
        <taxon>Aspergillus</taxon>
        <taxon>Aspergillus subgen. Circumdati</taxon>
    </lineage>
</organism>
<dbReference type="InterPro" id="IPR049326">
    <property type="entry name" value="Rhodopsin_dom_fungi"/>
</dbReference>
<keyword evidence="2 6" id="KW-0812">Transmembrane</keyword>
<keyword evidence="4 6" id="KW-0472">Membrane</keyword>
<keyword evidence="3 6" id="KW-1133">Transmembrane helix</keyword>
<feature type="transmembrane region" description="Helical" evidence="6">
    <location>
        <begin position="107"/>
        <end position="131"/>
    </location>
</feature>
<keyword evidence="9" id="KW-1185">Reference proteome</keyword>
<feature type="transmembrane region" description="Helical" evidence="6">
    <location>
        <begin position="184"/>
        <end position="207"/>
    </location>
</feature>
<sequence length="209" mass="23816">AVVRAKFGTHMWNLSVAHILSDSFIIISYFSNWETAIVWPVVKTTFFLLYLDMFRTIRWQRYAIYFGLFINWGFYVAVLIATLYYISPAPGQSWQASFVSARYNHSLIISIPIAVGSLVLDLYILLLPMAPIWNLQLKLNKRLGVMAVFATGLIACVASSLSIYFKTVLNSHETDFSYYSLKVYIMAIVEMCVGITASSMPSMALFFRH</sequence>
<feature type="domain" description="Rhodopsin" evidence="7">
    <location>
        <begin position="4"/>
        <end position="208"/>
    </location>
</feature>
<dbReference type="STRING" id="602072.A0A1R3RFS0"/>
<evidence type="ECO:0000256" key="1">
    <source>
        <dbReference type="ARBA" id="ARBA00004141"/>
    </source>
</evidence>
<comment type="similarity">
    <text evidence="5">Belongs to the SAT4 family.</text>
</comment>
<dbReference type="Proteomes" id="UP000188318">
    <property type="component" value="Unassembled WGS sequence"/>
</dbReference>
<evidence type="ECO:0000313" key="8">
    <source>
        <dbReference type="EMBL" id="OOF93329.1"/>
    </source>
</evidence>
<accession>A0A1R3RFS0</accession>
<evidence type="ECO:0000259" key="7">
    <source>
        <dbReference type="Pfam" id="PF20684"/>
    </source>
</evidence>